<dbReference type="Ensembl" id="ENSACLT00000087518.1">
    <property type="protein sequence ID" value="ENSACLP00000071915.1"/>
    <property type="gene ID" value="ENSACLG00000000287.2"/>
</dbReference>
<evidence type="ECO:0000256" key="8">
    <source>
        <dbReference type="PIRSR" id="PIRSR038193-2"/>
    </source>
</evidence>
<feature type="disulfide bond" evidence="9">
    <location>
        <begin position="363"/>
        <end position="374"/>
    </location>
</feature>
<dbReference type="AlphaFoldDB" id="A0AAX7US11"/>
<reference evidence="11" key="4">
    <citation type="submission" date="2025-09" db="UniProtKB">
        <authorList>
            <consortium name="Ensembl"/>
        </authorList>
    </citation>
    <scope>IDENTIFICATION</scope>
</reference>
<protein>
    <recommendedName>
        <fullName evidence="10">Hyaluronidase</fullName>
        <ecNumber evidence="10">3.2.1.35</ecNumber>
    </recommendedName>
</protein>
<feature type="disulfide bond" evidence="9">
    <location>
        <begin position="56"/>
        <end position="338"/>
    </location>
</feature>
<evidence type="ECO:0000256" key="4">
    <source>
        <dbReference type="ARBA" id="ARBA00023157"/>
    </source>
</evidence>
<dbReference type="EC" id="3.2.1.35" evidence="10"/>
<dbReference type="InterPro" id="IPR013785">
    <property type="entry name" value="Aldolase_TIM"/>
</dbReference>
<gene>
    <name evidence="11" type="primary">SPAM1</name>
</gene>
<evidence type="ECO:0000313" key="11">
    <source>
        <dbReference type="Ensembl" id="ENSACLP00000071915.1"/>
    </source>
</evidence>
<dbReference type="PRINTS" id="PR00846">
    <property type="entry name" value="GLHYDRLASE56"/>
</dbReference>
<evidence type="ECO:0000256" key="3">
    <source>
        <dbReference type="ARBA" id="ARBA00022801"/>
    </source>
</evidence>
<reference evidence="11" key="3">
    <citation type="submission" date="2025-08" db="UniProtKB">
        <authorList>
            <consortium name="Ensembl"/>
        </authorList>
    </citation>
    <scope>IDENTIFICATION</scope>
</reference>
<organism evidence="11 12">
    <name type="scientific">Astatotilapia calliptera</name>
    <name type="common">Eastern happy</name>
    <name type="synonym">Chromis callipterus</name>
    <dbReference type="NCBI Taxonomy" id="8154"/>
    <lineage>
        <taxon>Eukaryota</taxon>
        <taxon>Metazoa</taxon>
        <taxon>Chordata</taxon>
        <taxon>Craniata</taxon>
        <taxon>Vertebrata</taxon>
        <taxon>Euteleostomi</taxon>
        <taxon>Actinopterygii</taxon>
        <taxon>Neopterygii</taxon>
        <taxon>Teleostei</taxon>
        <taxon>Neoteleostei</taxon>
        <taxon>Acanthomorphata</taxon>
        <taxon>Ovalentaria</taxon>
        <taxon>Cichlomorphae</taxon>
        <taxon>Cichliformes</taxon>
        <taxon>Cichlidae</taxon>
        <taxon>African cichlids</taxon>
        <taxon>Pseudocrenilabrinae</taxon>
        <taxon>Haplochromini</taxon>
        <taxon>Astatotilapia</taxon>
    </lineage>
</organism>
<evidence type="ECO:0000256" key="2">
    <source>
        <dbReference type="ARBA" id="ARBA00008871"/>
    </source>
</evidence>
<keyword evidence="3 10" id="KW-0378">Hydrolase</keyword>
<evidence type="ECO:0000313" key="12">
    <source>
        <dbReference type="Proteomes" id="UP000265100"/>
    </source>
</evidence>
<feature type="disulfide bond" evidence="9">
    <location>
        <begin position="423"/>
        <end position="429"/>
    </location>
</feature>
<accession>A0AAX7US11</accession>
<evidence type="ECO:0000256" key="5">
    <source>
        <dbReference type="ARBA" id="ARBA00023295"/>
    </source>
</evidence>
<name>A0AAX7US11_ASTCA</name>
<proteinExistence type="inferred from homology"/>
<dbReference type="Proteomes" id="UP000265100">
    <property type="component" value="Chromosome 17"/>
</dbReference>
<dbReference type="GeneTree" id="ENSGT01020000230364"/>
<dbReference type="Pfam" id="PF01630">
    <property type="entry name" value="Glyco_hydro_56"/>
    <property type="match status" value="1"/>
</dbReference>
<evidence type="ECO:0000256" key="6">
    <source>
        <dbReference type="PIRNR" id="PIRNR038193"/>
    </source>
</evidence>
<feature type="disulfide bond" evidence="9">
    <location>
        <begin position="213"/>
        <end position="227"/>
    </location>
</feature>
<dbReference type="GO" id="GO:0004415">
    <property type="term" value="F:hyalurononglucosaminidase activity"/>
    <property type="evidence" value="ECO:0007669"/>
    <property type="project" value="UniProtKB-UniRule"/>
</dbReference>
<evidence type="ECO:0000256" key="1">
    <source>
        <dbReference type="ARBA" id="ARBA00000251"/>
    </source>
</evidence>
<dbReference type="Gene3D" id="3.20.20.70">
    <property type="entry name" value="Aldolase class I"/>
    <property type="match status" value="1"/>
</dbReference>
<sequence>NKSKASKHFFTLPQFCSQHWITTTPRLAPAHLPHTVGPLFEHQPFIVTWNIPDLVCKRYNISLDTSAFKGVPGQFLSLFYTDRLGLYPHIDLKSRKEFYGGIPQRANLKASLEKARADINYYIPSMTNRGLAVIDWEEWRPLWDRNWGTKRIYQTLSVAHVMQANLSLSVQQATVKAKQQFQEAARNLMSGMLALGRAMRPNYLWGFYLFPNCYNYGWKDQHYTGQCSKEVRRQNDELLWLWESSTALYPSVYLQVAALMVRNRVQEALRVSALPGWSATAPVFVYMRPVFVDDNKRFLSQPELTVTFMPTMSACKFVSTTIVILFIPLSISPLQLSCEALSFYLTSTLNPYITNVTTAAQLCSDFLCRGNGRCVRKNYKSSHYLHLNPESFRVVNTQKRYFVLGSPSLADLKSLSRRFNCQCYKGLKCTPRTYKELAKALMFSVKRGQYQNSPTLRKVGLDDTEQAIIYLIYLGSFKNMSVYANV</sequence>
<comment type="catalytic activity">
    <reaction evidence="1 10">
        <text>Random hydrolysis of (1-&gt;4)-linkages between N-acetyl-beta-D-glucosamine and D-glucuronate residues in hyaluronate.</text>
        <dbReference type="EC" id="3.2.1.35"/>
    </reaction>
</comment>
<reference evidence="12" key="2">
    <citation type="submission" date="2023-03" db="EMBL/GenBank/DDBJ databases">
        <authorList>
            <consortium name="Wellcome Sanger Institute Data Sharing"/>
        </authorList>
    </citation>
    <scope>NUCLEOTIDE SEQUENCE [LARGE SCALE GENOMIC DNA]</scope>
</reference>
<dbReference type="PANTHER" id="PTHR11769">
    <property type="entry name" value="HYALURONIDASE"/>
    <property type="match status" value="1"/>
</dbReference>
<dbReference type="GO" id="GO:0001669">
    <property type="term" value="C:acrosomal vesicle"/>
    <property type="evidence" value="ECO:0007669"/>
    <property type="project" value="TreeGrafter"/>
</dbReference>
<dbReference type="GO" id="GO:0030214">
    <property type="term" value="P:hyaluronan catabolic process"/>
    <property type="evidence" value="ECO:0007669"/>
    <property type="project" value="TreeGrafter"/>
</dbReference>
<keyword evidence="4 9" id="KW-1015">Disulfide bond</keyword>
<evidence type="ECO:0000256" key="7">
    <source>
        <dbReference type="PIRSR" id="PIRSR038193-1"/>
    </source>
</evidence>
<dbReference type="PANTHER" id="PTHR11769:SF20">
    <property type="entry name" value="HYALURONIDASE PH-20"/>
    <property type="match status" value="1"/>
</dbReference>
<keyword evidence="5 10" id="KW-0326">Glycosidase</keyword>
<dbReference type="InterPro" id="IPR018155">
    <property type="entry name" value="Hyaluronidase"/>
</dbReference>
<comment type="similarity">
    <text evidence="2 6 10">Belongs to the glycosyl hydrolase 56 family.</text>
</comment>
<evidence type="ECO:0000256" key="9">
    <source>
        <dbReference type="PIRSR" id="PIRSR038193-3"/>
    </source>
</evidence>
<evidence type="ECO:0000256" key="10">
    <source>
        <dbReference type="RuleBase" id="RU610713"/>
    </source>
</evidence>
<reference evidence="11 12" key="1">
    <citation type="submission" date="2018-05" db="EMBL/GenBank/DDBJ databases">
        <authorList>
            <person name="Datahose"/>
        </authorList>
    </citation>
    <scope>NUCLEOTIDE SEQUENCE</scope>
</reference>
<dbReference type="FunFam" id="3.20.20.70:FF:000065">
    <property type="entry name" value="Hyaluronidase"/>
    <property type="match status" value="1"/>
</dbReference>
<feature type="glycosylation site" description="N-linked (GlcNAc...) asparagine" evidence="8">
    <location>
        <position position="355"/>
    </location>
</feature>
<dbReference type="SUPFAM" id="SSF51445">
    <property type="entry name" value="(Trans)glycosidases"/>
    <property type="match status" value="1"/>
</dbReference>
<dbReference type="GO" id="GO:0005975">
    <property type="term" value="P:carbohydrate metabolic process"/>
    <property type="evidence" value="ECO:0007669"/>
    <property type="project" value="UniProtKB-UniRule"/>
</dbReference>
<keyword evidence="12" id="KW-1185">Reference proteome</keyword>
<feature type="active site" description="Proton donor" evidence="7">
    <location>
        <position position="137"/>
    </location>
</feature>
<feature type="disulfide bond" evidence="9">
    <location>
        <begin position="368"/>
        <end position="421"/>
    </location>
</feature>
<dbReference type="PIRSF" id="PIRSF038193">
    <property type="entry name" value="Hyaluronidase"/>
    <property type="match status" value="1"/>
</dbReference>
<dbReference type="InterPro" id="IPR017853">
    <property type="entry name" value="GH"/>
</dbReference>